<evidence type="ECO:0000259" key="3">
    <source>
        <dbReference type="PROSITE" id="PS50041"/>
    </source>
</evidence>
<dbReference type="SUPFAM" id="SSF56436">
    <property type="entry name" value="C-type lectin-like"/>
    <property type="match status" value="2"/>
</dbReference>
<feature type="compositionally biased region" description="Basic and acidic residues" evidence="1">
    <location>
        <begin position="393"/>
        <end position="428"/>
    </location>
</feature>
<evidence type="ECO:0000313" key="5">
    <source>
        <dbReference type="WBParaSite" id="nRc.2.0.1.t07138-RA"/>
    </source>
</evidence>
<evidence type="ECO:0000256" key="1">
    <source>
        <dbReference type="SAM" id="MobiDB-lite"/>
    </source>
</evidence>
<protein>
    <submittedName>
        <fullName evidence="5">C-type lectin domain-containing protein</fullName>
    </submittedName>
</protein>
<organism evidence="4 5">
    <name type="scientific">Romanomermis culicivorax</name>
    <name type="common">Nematode worm</name>
    <dbReference type="NCBI Taxonomy" id="13658"/>
    <lineage>
        <taxon>Eukaryota</taxon>
        <taxon>Metazoa</taxon>
        <taxon>Ecdysozoa</taxon>
        <taxon>Nematoda</taxon>
        <taxon>Enoplea</taxon>
        <taxon>Dorylaimia</taxon>
        <taxon>Mermithida</taxon>
        <taxon>Mermithoidea</taxon>
        <taxon>Mermithidae</taxon>
        <taxon>Romanomermis</taxon>
    </lineage>
</organism>
<keyword evidence="4" id="KW-1185">Reference proteome</keyword>
<proteinExistence type="predicted"/>
<reference evidence="5" key="1">
    <citation type="submission" date="2022-11" db="UniProtKB">
        <authorList>
            <consortium name="WormBaseParasite"/>
        </authorList>
    </citation>
    <scope>IDENTIFICATION</scope>
</reference>
<feature type="region of interest" description="Disordered" evidence="1">
    <location>
        <begin position="372"/>
        <end position="434"/>
    </location>
</feature>
<dbReference type="WBParaSite" id="nRc.2.0.1.t07138-RA">
    <property type="protein sequence ID" value="nRc.2.0.1.t07138-RA"/>
    <property type="gene ID" value="nRc.2.0.1.g07138"/>
</dbReference>
<dbReference type="AlphaFoldDB" id="A0A915HZY6"/>
<dbReference type="Proteomes" id="UP000887565">
    <property type="component" value="Unplaced"/>
</dbReference>
<sequence length="434" mass="48236">MWNSKLNEVCSATIALWILLETLGRDNQGSSPTQPQLFSDNEDVICPQRRTQINWLTFKRKAFDSDEILDILKQVNTWSSSKKSLMWKIIDRILMLAALFQVSNCQCPSASWMPGAMLGMSGCLGLMPDKSDPTPWGYSMYICRTMDPRATLVSFQSSAQFLQFKTIASMMGGAALLGGSLFWMSAYQLPPFNGQFTWTSDTIITDGWQPGHPGGSSAANCLGYNLGANDQGWSDFACSTPMVFGCQIADPAQQMPTNNNVDKGVTVTKPDCSYAALFSSTNIPLADHVDIFLGAQVGSDGKTFSYTDGSWDFSNWYLDQPSTGSCVTMNDVNGYGFKSSDCITAAFAICQIAGSLGTMNYSQHRRIVKRSINHSIESRNNSHNKTYYQGDSYENHKTKDHKNNNHQKDNDESRKNTENNNVKFDKNNHKYTIT</sequence>
<name>A0A915HZY6_ROMCU</name>
<evidence type="ECO:0000256" key="2">
    <source>
        <dbReference type="SAM" id="SignalP"/>
    </source>
</evidence>
<feature type="compositionally biased region" description="Polar residues" evidence="1">
    <location>
        <begin position="373"/>
        <end position="389"/>
    </location>
</feature>
<dbReference type="CDD" id="cd00037">
    <property type="entry name" value="CLECT"/>
    <property type="match status" value="2"/>
</dbReference>
<dbReference type="InterPro" id="IPR001304">
    <property type="entry name" value="C-type_lectin-like"/>
</dbReference>
<dbReference type="Gene3D" id="3.10.100.10">
    <property type="entry name" value="Mannose-Binding Protein A, subunit A"/>
    <property type="match status" value="2"/>
</dbReference>
<dbReference type="InterPro" id="IPR016186">
    <property type="entry name" value="C-type_lectin-like/link_sf"/>
</dbReference>
<feature type="signal peptide" evidence="2">
    <location>
        <begin position="1"/>
        <end position="24"/>
    </location>
</feature>
<evidence type="ECO:0000313" key="4">
    <source>
        <dbReference type="Proteomes" id="UP000887565"/>
    </source>
</evidence>
<accession>A0A915HZY6</accession>
<dbReference type="PROSITE" id="PS50041">
    <property type="entry name" value="C_TYPE_LECTIN_2"/>
    <property type="match status" value="1"/>
</dbReference>
<feature type="domain" description="C-type lectin" evidence="3">
    <location>
        <begin position="123"/>
        <end position="247"/>
    </location>
</feature>
<keyword evidence="2" id="KW-0732">Signal</keyword>
<dbReference type="InterPro" id="IPR016187">
    <property type="entry name" value="CTDL_fold"/>
</dbReference>
<feature type="chain" id="PRO_5037341656" evidence="2">
    <location>
        <begin position="25"/>
        <end position="434"/>
    </location>
</feature>